<evidence type="ECO:0000313" key="1">
    <source>
        <dbReference type="EMBL" id="GMQ64608.1"/>
    </source>
</evidence>
<dbReference type="EMBL" id="BTPU01000076">
    <property type="protein sequence ID" value="GMQ64608.1"/>
    <property type="molecule type" value="Genomic_DNA"/>
</dbReference>
<proteinExistence type="predicted"/>
<gene>
    <name evidence="1" type="ORF">AN2V17_38460</name>
</gene>
<reference evidence="1" key="1">
    <citation type="submission" date="2023-09" db="EMBL/GenBank/DDBJ databases">
        <title>Vallitalea sediminicola and Vallitalea maricola sp. nov., anaerobic bacteria isolated from marine sediment.</title>
        <authorList>
            <person name="Hirano S."/>
            <person name="Maeda A."/>
            <person name="Terahara T."/>
            <person name="Mori K."/>
            <person name="Hamada M."/>
            <person name="Matsumoto R."/>
            <person name="Kobayashi T."/>
        </authorList>
    </citation>
    <scope>NUCLEOTIDE SEQUENCE</scope>
    <source>
        <strain evidence="1">AN17-2</strain>
    </source>
</reference>
<dbReference type="Proteomes" id="UP001374599">
    <property type="component" value="Unassembled WGS sequence"/>
</dbReference>
<name>A0ACB5UQ20_9FIRM</name>
<evidence type="ECO:0000313" key="2">
    <source>
        <dbReference type="Proteomes" id="UP001374599"/>
    </source>
</evidence>
<protein>
    <submittedName>
        <fullName evidence="1">Uncharacterized protein</fullName>
    </submittedName>
</protein>
<organism evidence="1 2">
    <name type="scientific">Vallitalea maricola</name>
    <dbReference type="NCBI Taxonomy" id="3074433"/>
    <lineage>
        <taxon>Bacteria</taxon>
        <taxon>Bacillati</taxon>
        <taxon>Bacillota</taxon>
        <taxon>Clostridia</taxon>
        <taxon>Lachnospirales</taxon>
        <taxon>Vallitaleaceae</taxon>
        <taxon>Vallitalea</taxon>
    </lineage>
</organism>
<accession>A0ACB5UQ20</accession>
<keyword evidence="2" id="KW-1185">Reference proteome</keyword>
<sequence length="109" mass="12864">MNIMSKPYKIIYYPTAMDDVRNILNYISIDNPPAAYQLIDKIDHAVQSLADFPSKGTIPKDLQLKTKQYRMLIIESYILFYIPNHTLSEIEIMRFYQASRIIKVFFDTH</sequence>
<comment type="caution">
    <text evidence="1">The sequence shown here is derived from an EMBL/GenBank/DDBJ whole genome shotgun (WGS) entry which is preliminary data.</text>
</comment>